<gene>
    <name evidence="3" type="ORF">BECKFM1743A_GA0114220_102833</name>
    <name evidence="4" type="ORF">BECKFM1743B_GA0114221_102813</name>
    <name evidence="2" type="ORF">BECKFM1743C_GA0114222_102843</name>
</gene>
<reference evidence="2" key="1">
    <citation type="submission" date="2019-02" db="EMBL/GenBank/DDBJ databases">
        <authorList>
            <person name="Gruber-Vodicka R. H."/>
            <person name="Seah K. B. B."/>
        </authorList>
    </citation>
    <scope>NUCLEOTIDE SEQUENCE</scope>
    <source>
        <strain evidence="3">BECK_BZ163</strain>
        <strain evidence="4">BECK_BZ164</strain>
        <strain evidence="2">BECK_BZ165</strain>
    </source>
</reference>
<dbReference type="Pfam" id="PF01814">
    <property type="entry name" value="Hemerythrin"/>
    <property type="match status" value="1"/>
</dbReference>
<protein>
    <submittedName>
        <fullName evidence="2">Hemerythrin-like domain-containing protein</fullName>
    </submittedName>
</protein>
<dbReference type="EMBL" id="CAADFL010000281">
    <property type="protein sequence ID" value="VFK13454.1"/>
    <property type="molecule type" value="Genomic_DNA"/>
</dbReference>
<evidence type="ECO:0000313" key="2">
    <source>
        <dbReference type="EMBL" id="VFJ60947.1"/>
    </source>
</evidence>
<name>A0A450T3T5_9GAMM</name>
<proteinExistence type="predicted"/>
<accession>A0A450T3T5</accession>
<evidence type="ECO:0000313" key="4">
    <source>
        <dbReference type="EMBL" id="VFK13454.1"/>
    </source>
</evidence>
<dbReference type="InterPro" id="IPR012312">
    <property type="entry name" value="Hemerythrin-like"/>
</dbReference>
<dbReference type="Gene3D" id="1.20.120.520">
    <property type="entry name" value="nmb1532 protein domain like"/>
    <property type="match status" value="1"/>
</dbReference>
<evidence type="ECO:0000259" key="1">
    <source>
        <dbReference type="Pfam" id="PF01814"/>
    </source>
</evidence>
<dbReference type="AlphaFoldDB" id="A0A450T3T5"/>
<dbReference type="GO" id="GO:0005886">
    <property type="term" value="C:plasma membrane"/>
    <property type="evidence" value="ECO:0007669"/>
    <property type="project" value="TreeGrafter"/>
</dbReference>
<feature type="domain" description="Hemerythrin-like" evidence="1">
    <location>
        <begin position="4"/>
        <end position="138"/>
    </location>
</feature>
<dbReference type="EMBL" id="CAADEZ010000283">
    <property type="protein sequence ID" value="VFJ61382.1"/>
    <property type="molecule type" value="Genomic_DNA"/>
</dbReference>
<dbReference type="EMBL" id="CAADFA010000284">
    <property type="protein sequence ID" value="VFJ60947.1"/>
    <property type="molecule type" value="Genomic_DNA"/>
</dbReference>
<organism evidence="2">
    <name type="scientific">Candidatus Kentrum sp. FM</name>
    <dbReference type="NCBI Taxonomy" id="2126340"/>
    <lineage>
        <taxon>Bacteria</taxon>
        <taxon>Pseudomonadati</taxon>
        <taxon>Pseudomonadota</taxon>
        <taxon>Gammaproteobacteria</taxon>
        <taxon>Candidatus Kentrum</taxon>
    </lineage>
</organism>
<dbReference type="PANTHER" id="PTHR39966">
    <property type="entry name" value="BLL2471 PROTEIN-RELATED"/>
    <property type="match status" value="1"/>
</dbReference>
<dbReference type="PANTHER" id="PTHR39966:SF1">
    <property type="entry name" value="HEMERYTHRIN-LIKE DOMAIN-CONTAINING PROTEIN"/>
    <property type="match status" value="1"/>
</dbReference>
<evidence type="ECO:0000313" key="3">
    <source>
        <dbReference type="EMBL" id="VFJ61382.1"/>
    </source>
</evidence>
<sequence>MSEMIQQLHTDHVNMARLLDLIAEQLELLQVGEVPDYVLMMDIMQYMTNYPDLFHHPKEDILFQRVTKRDKGTHSIVAELVQDHHTLADQGKALFNLLHTLIHEHPVERGTLETKAREYILTLRTHMNLEEGKLFPIAKKVLQDEDRSEIESIMGNREDPLFGENIVEAEYLALYEYIRNHE</sequence>